<dbReference type="SUPFAM" id="SSF56436">
    <property type="entry name" value="C-type lectin-like"/>
    <property type="match status" value="1"/>
</dbReference>
<dbReference type="CDD" id="cd00037">
    <property type="entry name" value="CLECT"/>
    <property type="match status" value="1"/>
</dbReference>
<keyword evidence="3" id="KW-1185">Reference proteome</keyword>
<evidence type="ECO:0000259" key="1">
    <source>
        <dbReference type="PROSITE" id="PS50041"/>
    </source>
</evidence>
<reference evidence="2 3" key="1">
    <citation type="submission" date="2021-05" db="EMBL/GenBank/DDBJ databases">
        <authorList>
            <person name="Zahm M."/>
            <person name="Klopp C."/>
            <person name="Cabau C."/>
            <person name="Kuhl H."/>
            <person name="Suciu R."/>
            <person name="Ciorpac M."/>
            <person name="Holostenco D."/>
            <person name="Gessner J."/>
            <person name="Wuertz S."/>
            <person name="Hohne C."/>
            <person name="Stock M."/>
            <person name="Gislard M."/>
            <person name="Lluch J."/>
            <person name="Milhes M."/>
            <person name="Lampietro C."/>
            <person name="Lopez Roques C."/>
            <person name="Donnadieu C."/>
            <person name="Du K."/>
            <person name="Schartl M."/>
            <person name="Guiguen Y."/>
        </authorList>
    </citation>
    <scope>NUCLEOTIDE SEQUENCE [LARGE SCALE GENOMIC DNA]</scope>
    <source>
        <strain evidence="2">Hh-F2</strain>
        <tissue evidence="2">Blood</tissue>
    </source>
</reference>
<gene>
    <name evidence="2" type="ORF">HHUSO_G4381</name>
</gene>
<dbReference type="InterPro" id="IPR050111">
    <property type="entry name" value="C-type_lectin/snaclec_domain"/>
</dbReference>
<protein>
    <submittedName>
        <fullName evidence="2">Lactose-binding lectin l-2-like</fullName>
    </submittedName>
</protein>
<dbReference type="Pfam" id="PF00059">
    <property type="entry name" value="Lectin_C"/>
    <property type="match status" value="1"/>
</dbReference>
<dbReference type="Gene3D" id="3.10.100.10">
    <property type="entry name" value="Mannose-Binding Protein A, subunit A"/>
    <property type="match status" value="1"/>
</dbReference>
<feature type="domain" description="C-type lectin" evidence="1">
    <location>
        <begin position="62"/>
        <end position="160"/>
    </location>
</feature>
<evidence type="ECO:0000313" key="3">
    <source>
        <dbReference type="Proteomes" id="UP001369086"/>
    </source>
</evidence>
<dbReference type="InterPro" id="IPR001304">
    <property type="entry name" value="C-type_lectin-like"/>
</dbReference>
<dbReference type="PROSITE" id="PS50041">
    <property type="entry name" value="C_TYPE_LECTIN_2"/>
    <property type="match status" value="1"/>
</dbReference>
<dbReference type="PANTHER" id="PTHR22803">
    <property type="entry name" value="MANNOSE, PHOSPHOLIPASE, LECTIN RECEPTOR RELATED"/>
    <property type="match status" value="1"/>
</dbReference>
<dbReference type="InterPro" id="IPR016186">
    <property type="entry name" value="C-type_lectin-like/link_sf"/>
</dbReference>
<name>A0ABR1A4V7_HUSHU</name>
<dbReference type="PRINTS" id="PR01504">
    <property type="entry name" value="PNCREATITSAP"/>
</dbReference>
<proteinExistence type="predicted"/>
<sequence length="187" mass="20708">MPLVSLFLFQEPVIMFPAAVSVVVCIALALSRAAAQGEEENVVEKREMSMCQSTCSDGGVSFNGQCYHYYSVTKTWADAELHCLGLGGNLASVHSDDDNQFIQNLIKSNEKKVSLTWLGGSDCFKEGSWMWTDGSKWDYNHWNKNEPNNHGVENCLHTNWGGLHHPICITTKLSAFLSTLSARPPPI</sequence>
<organism evidence="2 3">
    <name type="scientific">Huso huso</name>
    <name type="common">Beluga</name>
    <name type="synonym">Acipenser huso</name>
    <dbReference type="NCBI Taxonomy" id="61971"/>
    <lineage>
        <taxon>Eukaryota</taxon>
        <taxon>Metazoa</taxon>
        <taxon>Chordata</taxon>
        <taxon>Craniata</taxon>
        <taxon>Vertebrata</taxon>
        <taxon>Euteleostomi</taxon>
        <taxon>Actinopterygii</taxon>
        <taxon>Chondrostei</taxon>
        <taxon>Acipenseriformes</taxon>
        <taxon>Acipenseridae</taxon>
        <taxon>Huso</taxon>
    </lineage>
</organism>
<dbReference type="SMART" id="SM00034">
    <property type="entry name" value="CLECT"/>
    <property type="match status" value="1"/>
</dbReference>
<dbReference type="EMBL" id="JAHFZB010000003">
    <property type="protein sequence ID" value="KAK6492120.1"/>
    <property type="molecule type" value="Genomic_DNA"/>
</dbReference>
<evidence type="ECO:0000313" key="2">
    <source>
        <dbReference type="EMBL" id="KAK6492120.1"/>
    </source>
</evidence>
<dbReference type="Proteomes" id="UP001369086">
    <property type="component" value="Unassembled WGS sequence"/>
</dbReference>
<accession>A0ABR1A4V7</accession>
<dbReference type="InterPro" id="IPR016187">
    <property type="entry name" value="CTDL_fold"/>
</dbReference>
<comment type="caution">
    <text evidence="2">The sequence shown here is derived from an EMBL/GenBank/DDBJ whole genome shotgun (WGS) entry which is preliminary data.</text>
</comment>